<dbReference type="GO" id="GO:0005886">
    <property type="term" value="C:plasma membrane"/>
    <property type="evidence" value="ECO:0007669"/>
    <property type="project" value="UniProtKB-SubCell"/>
</dbReference>
<evidence type="ECO:0000313" key="14">
    <source>
        <dbReference type="EMBL" id="EDT02490.1"/>
    </source>
</evidence>
<dbReference type="GO" id="GO:0043211">
    <property type="term" value="F:ABC-type carbohydrate transporter activity"/>
    <property type="evidence" value="ECO:0007669"/>
    <property type="project" value="UniProtKB-UniRule"/>
</dbReference>
<dbReference type="SMART" id="SM00382">
    <property type="entry name" value="AAA"/>
    <property type="match status" value="2"/>
</dbReference>
<keyword evidence="2 11" id="KW-0813">Transport</keyword>
<dbReference type="InterPro" id="IPR050107">
    <property type="entry name" value="ABC_carbohydrate_import_ATPase"/>
</dbReference>
<dbReference type="PATRIC" id="fig|396596.7.peg.3551"/>
<comment type="catalytic activity">
    <reaction evidence="11">
        <text>D-galactose(out) + ATP + H2O = D-galactose(in) + ADP + phosphate + H(+)</text>
        <dbReference type="Rhea" id="RHEA:60156"/>
        <dbReference type="ChEBI" id="CHEBI:4139"/>
        <dbReference type="ChEBI" id="CHEBI:15377"/>
        <dbReference type="ChEBI" id="CHEBI:15378"/>
        <dbReference type="ChEBI" id="CHEBI:30616"/>
        <dbReference type="ChEBI" id="CHEBI:43474"/>
        <dbReference type="ChEBI" id="CHEBI:456216"/>
        <dbReference type="EC" id="7.5.2.11"/>
    </reaction>
</comment>
<dbReference type="PROSITE" id="PS00211">
    <property type="entry name" value="ABC_TRANSPORTER_1"/>
    <property type="match status" value="1"/>
</dbReference>
<dbReference type="CDD" id="cd03215">
    <property type="entry name" value="ABC_Carb_Monos_II"/>
    <property type="match status" value="1"/>
</dbReference>
<dbReference type="InterPro" id="IPR027417">
    <property type="entry name" value="P-loop_NTPase"/>
</dbReference>
<keyword evidence="9 11" id="KW-1278">Translocase</keyword>
<protein>
    <recommendedName>
        <fullName evidence="11">Ribose/galactose/methyl galactoside import ATP-binding protein</fullName>
        <ecNumber evidence="11">7.5.2.11</ecNumber>
    </recommendedName>
</protein>
<feature type="chain" id="PRO_5002761340" description="Ribose/galactose/methyl galactoside import ATP-binding protein" evidence="12">
    <location>
        <begin position="29"/>
        <end position="531"/>
    </location>
</feature>
<name>B1FIY1_9BURK</name>
<dbReference type="CDD" id="cd03216">
    <property type="entry name" value="ABC_Carb_Monos_I"/>
    <property type="match status" value="1"/>
</dbReference>
<proteinExistence type="inferred from homology"/>
<keyword evidence="3" id="KW-1003">Cell membrane</keyword>
<keyword evidence="4 11" id="KW-0997">Cell inner membrane</keyword>
<gene>
    <name evidence="14" type="ORF">BamIOP4010DRAFT_3991</name>
</gene>
<keyword evidence="10 11" id="KW-0472">Membrane</keyword>
<comment type="subcellular location">
    <subcellularLocation>
        <location evidence="11">Cell inner membrane</location>
        <topology evidence="11">Peripheral membrane protein</topology>
    </subcellularLocation>
    <subcellularLocation>
        <location evidence="1">Cell membrane</location>
        <topology evidence="1">Peripheral membrane protein</topology>
    </subcellularLocation>
</comment>
<dbReference type="EMBL" id="ABLC01000113">
    <property type="protein sequence ID" value="EDT02490.1"/>
    <property type="molecule type" value="Genomic_DNA"/>
</dbReference>
<evidence type="ECO:0000259" key="13">
    <source>
        <dbReference type="PROSITE" id="PS50893"/>
    </source>
</evidence>
<dbReference type="PANTHER" id="PTHR43790">
    <property type="entry name" value="CARBOHYDRATE TRANSPORT ATP-BINDING PROTEIN MG119-RELATED"/>
    <property type="match status" value="1"/>
</dbReference>
<evidence type="ECO:0000256" key="5">
    <source>
        <dbReference type="ARBA" id="ARBA00022597"/>
    </source>
</evidence>
<organism evidence="14 15">
    <name type="scientific">Burkholderia ambifaria IOP40-10</name>
    <dbReference type="NCBI Taxonomy" id="396596"/>
    <lineage>
        <taxon>Bacteria</taxon>
        <taxon>Pseudomonadati</taxon>
        <taxon>Pseudomonadota</taxon>
        <taxon>Betaproteobacteria</taxon>
        <taxon>Burkholderiales</taxon>
        <taxon>Burkholderiaceae</taxon>
        <taxon>Burkholderia</taxon>
        <taxon>Burkholderia cepacia complex</taxon>
    </lineage>
</organism>
<keyword evidence="7 11" id="KW-0547">Nucleotide-binding</keyword>
<evidence type="ECO:0000256" key="7">
    <source>
        <dbReference type="ARBA" id="ARBA00022741"/>
    </source>
</evidence>
<evidence type="ECO:0000256" key="10">
    <source>
        <dbReference type="ARBA" id="ARBA00023136"/>
    </source>
</evidence>
<evidence type="ECO:0000256" key="1">
    <source>
        <dbReference type="ARBA" id="ARBA00004202"/>
    </source>
</evidence>
<accession>B1FIY1</accession>
<keyword evidence="12" id="KW-0732">Signal</keyword>
<dbReference type="Pfam" id="PF00005">
    <property type="entry name" value="ABC_tran"/>
    <property type="match status" value="2"/>
</dbReference>
<dbReference type="PANTHER" id="PTHR43790:SF7">
    <property type="entry name" value="GALACTOSE_METHYL GALACTOSIDE IMPORT ATP-BINDING PROTEIN MGLA"/>
    <property type="match status" value="1"/>
</dbReference>
<comment type="caution">
    <text evidence="14">The sequence shown here is derived from an EMBL/GenBank/DDBJ whole genome shotgun (WGS) entry which is preliminary data.</text>
</comment>
<sequence length="531" mass="57952">MFTARMARSMANESAPAASLAAPAASLAAPGSSGAPVADCVLEVRGVGKSFPGVVALDGVQFRVRRGTVHALMGENGAGKSTLMKIIAGVYTPDQGEILINGEPVVLSGPLDALDRGIAMIHQELNLMPYMTVAENIWIRREPKNRFGLIDHAALRRRTAALFERLSIDIDPEADVRTLSVASRQMVEIAKAVSFDSDVLIMDEPTSALTDKEVSHLFRIIRQLREQGKGIVYITHKMNELFEIADEFSVFRDGKYIGTHASTDVTRDDIIRMMVGREITQMFPKEEVPIGDVVLAVKNLGVDGVFRDVSFELRAGEILGVAGLVGSGRSNVAEALFGVVPATSGEIRIDGKPVRMATPAQAMKHGMAFLTEDRKDTGCFLNLDLLANMEAAVLSNRYVKFNFVRQAQLKRDCEAMSRMLRVKTPGLHEEIQNLSGGNQQKVLIGRWLLTQPRILILDEPTRGIDVGAKAEIHRLVSALAGKGVAVLMISSEMPEVLGMSDRVMVMHEGRMTGIVERKDADQVRIMDLASR</sequence>
<dbReference type="FunFam" id="3.40.50.300:FF:000127">
    <property type="entry name" value="Ribose import ATP-binding protein RbsA"/>
    <property type="match status" value="1"/>
</dbReference>
<evidence type="ECO:0000256" key="3">
    <source>
        <dbReference type="ARBA" id="ARBA00022475"/>
    </source>
</evidence>
<dbReference type="InterPro" id="IPR003593">
    <property type="entry name" value="AAA+_ATPase"/>
</dbReference>
<reference evidence="14 15" key="1">
    <citation type="submission" date="2008-03" db="EMBL/GenBank/DDBJ databases">
        <title>Sequencing of the draft genome and assembly of Burkholderia ambifaria IOP40-10.</title>
        <authorList>
            <consortium name="US DOE Joint Genome Institute (JGI-PGF)"/>
            <person name="Copeland A."/>
            <person name="Lucas S."/>
            <person name="Lapidus A."/>
            <person name="Glavina del Rio T."/>
            <person name="Dalin E."/>
            <person name="Tice H."/>
            <person name="Bruce D."/>
            <person name="Goodwin L."/>
            <person name="Pitluck S."/>
            <person name="Larimer F."/>
            <person name="Land M.L."/>
            <person name="Hauser L."/>
            <person name="Tiedje J."/>
            <person name="Richardson P."/>
        </authorList>
    </citation>
    <scope>NUCLEOTIDE SEQUENCE [LARGE SCALE GENOMIC DNA]</scope>
    <source>
        <strain evidence="14 15">IOP40-10</strain>
    </source>
</reference>
<evidence type="ECO:0000256" key="11">
    <source>
        <dbReference type="RuleBase" id="RU367029"/>
    </source>
</evidence>
<dbReference type="EC" id="7.5.2.11" evidence="11"/>
<evidence type="ECO:0000256" key="9">
    <source>
        <dbReference type="ARBA" id="ARBA00022967"/>
    </source>
</evidence>
<evidence type="ECO:0000256" key="8">
    <source>
        <dbReference type="ARBA" id="ARBA00022840"/>
    </source>
</evidence>
<evidence type="ECO:0000256" key="4">
    <source>
        <dbReference type="ARBA" id="ARBA00022519"/>
    </source>
</evidence>
<dbReference type="PROSITE" id="PS50893">
    <property type="entry name" value="ABC_TRANSPORTER_2"/>
    <property type="match status" value="2"/>
</dbReference>
<comment type="function">
    <text evidence="11">Part of an ABC transporter complex involved in carbohydrate import. Could be involved in ribose, galactose and/or methyl galactoside import. Responsible for energy coupling to the transport system.</text>
</comment>
<keyword evidence="6" id="KW-0677">Repeat</keyword>
<dbReference type="GO" id="GO:0005524">
    <property type="term" value="F:ATP binding"/>
    <property type="evidence" value="ECO:0007669"/>
    <property type="project" value="UniProtKB-UniRule"/>
</dbReference>
<feature type="signal peptide" evidence="12">
    <location>
        <begin position="1"/>
        <end position="28"/>
    </location>
</feature>
<dbReference type="Gene3D" id="3.40.50.300">
    <property type="entry name" value="P-loop containing nucleotide triphosphate hydrolases"/>
    <property type="match status" value="2"/>
</dbReference>
<feature type="domain" description="ABC transporter" evidence="13">
    <location>
        <begin position="42"/>
        <end position="278"/>
    </location>
</feature>
<evidence type="ECO:0000313" key="15">
    <source>
        <dbReference type="Proteomes" id="UP000005463"/>
    </source>
</evidence>
<dbReference type="RefSeq" id="WP_006753147.1">
    <property type="nucleotide sequence ID" value="NZ_ABLC01000113.1"/>
</dbReference>
<dbReference type="Proteomes" id="UP000005463">
    <property type="component" value="Unassembled WGS sequence"/>
</dbReference>
<evidence type="ECO:0000256" key="2">
    <source>
        <dbReference type="ARBA" id="ARBA00022448"/>
    </source>
</evidence>
<keyword evidence="5 11" id="KW-0762">Sugar transport</keyword>
<dbReference type="AlphaFoldDB" id="B1FIY1"/>
<dbReference type="InterPro" id="IPR017871">
    <property type="entry name" value="ABC_transporter-like_CS"/>
</dbReference>
<feature type="domain" description="ABC transporter" evidence="13">
    <location>
        <begin position="288"/>
        <end position="527"/>
    </location>
</feature>
<keyword evidence="8 11" id="KW-0067">ATP-binding</keyword>
<evidence type="ECO:0000256" key="6">
    <source>
        <dbReference type="ARBA" id="ARBA00022737"/>
    </source>
</evidence>
<dbReference type="InterPro" id="IPR003439">
    <property type="entry name" value="ABC_transporter-like_ATP-bd"/>
</dbReference>
<evidence type="ECO:0000256" key="12">
    <source>
        <dbReference type="SAM" id="SignalP"/>
    </source>
</evidence>
<dbReference type="GO" id="GO:0016887">
    <property type="term" value="F:ATP hydrolysis activity"/>
    <property type="evidence" value="ECO:0007669"/>
    <property type="project" value="InterPro"/>
</dbReference>
<comment type="similarity">
    <text evidence="11">Belongs to the ABC transporter superfamily.</text>
</comment>
<dbReference type="SUPFAM" id="SSF52540">
    <property type="entry name" value="P-loop containing nucleoside triphosphate hydrolases"/>
    <property type="match status" value="2"/>
</dbReference>